<dbReference type="EC" id="2.7.13.3" evidence="2"/>
<dbReference type="SUPFAM" id="SSF55874">
    <property type="entry name" value="ATPase domain of HSP90 chaperone/DNA topoisomerase II/histidine kinase"/>
    <property type="match status" value="1"/>
</dbReference>
<dbReference type="EMBL" id="JBBLZC010000014">
    <property type="protein sequence ID" value="MEK0084424.1"/>
    <property type="molecule type" value="Genomic_DNA"/>
</dbReference>
<feature type="domain" description="Histidine kinase" evidence="5">
    <location>
        <begin position="418"/>
        <end position="641"/>
    </location>
</feature>
<protein>
    <recommendedName>
        <fullName evidence="2">histidine kinase</fullName>
        <ecNumber evidence="2">2.7.13.3</ecNumber>
    </recommendedName>
</protein>
<comment type="caution">
    <text evidence="8">The sequence shown here is derived from an EMBL/GenBank/DDBJ whole genome shotgun (WGS) entry which is preliminary data.</text>
</comment>
<dbReference type="InterPro" id="IPR005467">
    <property type="entry name" value="His_kinase_dom"/>
</dbReference>
<evidence type="ECO:0000313" key="9">
    <source>
        <dbReference type="Proteomes" id="UP001375743"/>
    </source>
</evidence>
<dbReference type="InterPro" id="IPR029016">
    <property type="entry name" value="GAF-like_dom_sf"/>
</dbReference>
<name>A0ABU8XU09_9PROT</name>
<dbReference type="InterPro" id="IPR003661">
    <property type="entry name" value="HisK_dim/P_dom"/>
</dbReference>
<dbReference type="Pfam" id="PF00072">
    <property type="entry name" value="Response_reg"/>
    <property type="match status" value="2"/>
</dbReference>
<evidence type="ECO:0000256" key="4">
    <source>
        <dbReference type="PROSITE-ProRule" id="PRU00169"/>
    </source>
</evidence>
<sequence length="785" mass="84303">MAEAVPNANASEPRRLLLVDDDRDFADSLANLLRLEGYEVAVAYGFEEAARRRAAAGAAVALVDIRLGLRDGVELVRELHRLDPELLAVMMTAYASIETTIRALQAGAYDYLRKPFHADELLATLDRCFEHRRLRQERAQALELARARNLELEALNARLTRVLASAQGLAAASSAEAAGSALLHTLVRDLGLEDGAFYLREDDALRLREAIGADREPLLPCPPPDGSLLAQALTLRRPATTLTPNGRTTLGLPLVDAQGMLHGAILGHGSEARSLTRQDLELAQILASFAVEVMRAARAAEDLARSEERLRQTVRNSPSAIALADLTGRCLLANERFTAWFPEGVPGADAAEATMQILEADRPGGRRRFLITRFPVLDGARRSVGIGIIATDVTELHQAQERLRQAQRMEAIGQITGGVAHDFNNLLAVVFGNLRLIEEEVQDRPDLLELVGDALDATRSGVELTGRLLAFGRGQPLQPEPTDIAELALTFSRLLRRTLGEGIAIELALAPDLWTVRVDRHQLETSLLNLAINARDAMPDGGHLRIAARNVTLDADEPGRDPEVRPGRYVALSVTDTGIGMTSEVRQRAIQPFFTTKPTGAGSGLGLSMVYGFVEQSGGHLEIGSEPGRGTEVTLFFPALPAPAGRLETGLSPGTPVPTGRGERILLVEDQPQVRLLVTRQLTRLGYRVVEAADAASAMARLAEAEDVAALLTDIALPGGANGIELAEAALAARPGLGIVLTTGYAAAMLSGRSGPLATAPVLRKPVEPERLARALRAAIDRSRT</sequence>
<evidence type="ECO:0000256" key="1">
    <source>
        <dbReference type="ARBA" id="ARBA00000085"/>
    </source>
</evidence>
<dbReference type="PANTHER" id="PTHR43065:SF49">
    <property type="entry name" value="HISTIDINE KINASE"/>
    <property type="match status" value="1"/>
</dbReference>
<feature type="modified residue" description="4-aspartylphosphate" evidence="4">
    <location>
        <position position="714"/>
    </location>
</feature>
<evidence type="ECO:0000259" key="7">
    <source>
        <dbReference type="PROSITE" id="PS50113"/>
    </source>
</evidence>
<dbReference type="Gene3D" id="3.30.450.40">
    <property type="match status" value="1"/>
</dbReference>
<dbReference type="Proteomes" id="UP001375743">
    <property type="component" value="Unassembled WGS sequence"/>
</dbReference>
<dbReference type="RefSeq" id="WP_418160271.1">
    <property type="nucleotide sequence ID" value="NZ_JBBLZC010000014.1"/>
</dbReference>
<dbReference type="Gene3D" id="3.30.450.20">
    <property type="entry name" value="PAS domain"/>
    <property type="match status" value="2"/>
</dbReference>
<feature type="domain" description="PAC" evidence="7">
    <location>
        <begin position="351"/>
        <end position="405"/>
    </location>
</feature>
<dbReference type="InterPro" id="IPR035965">
    <property type="entry name" value="PAS-like_dom_sf"/>
</dbReference>
<dbReference type="Gene3D" id="3.40.50.2300">
    <property type="match status" value="2"/>
</dbReference>
<feature type="modified residue" description="4-aspartylphosphate" evidence="4">
    <location>
        <position position="64"/>
    </location>
</feature>
<dbReference type="PROSITE" id="PS50110">
    <property type="entry name" value="RESPONSE_REGULATORY"/>
    <property type="match status" value="2"/>
</dbReference>
<dbReference type="InterPro" id="IPR036097">
    <property type="entry name" value="HisK_dim/P_sf"/>
</dbReference>
<dbReference type="InterPro" id="IPR003594">
    <property type="entry name" value="HATPase_dom"/>
</dbReference>
<evidence type="ECO:0000259" key="6">
    <source>
        <dbReference type="PROSITE" id="PS50110"/>
    </source>
</evidence>
<evidence type="ECO:0000256" key="2">
    <source>
        <dbReference type="ARBA" id="ARBA00012438"/>
    </source>
</evidence>
<dbReference type="SUPFAM" id="SSF47384">
    <property type="entry name" value="Homodimeric domain of signal transducing histidine kinase"/>
    <property type="match status" value="1"/>
</dbReference>
<keyword evidence="3 4" id="KW-0597">Phosphoprotein</keyword>
<dbReference type="PRINTS" id="PR00344">
    <property type="entry name" value="BCTRLSENSOR"/>
</dbReference>
<proteinExistence type="predicted"/>
<dbReference type="InterPro" id="IPR001789">
    <property type="entry name" value="Sig_transdc_resp-reg_receiver"/>
</dbReference>
<dbReference type="SUPFAM" id="SSF55781">
    <property type="entry name" value="GAF domain-like"/>
    <property type="match status" value="1"/>
</dbReference>
<reference evidence="8 9" key="1">
    <citation type="submission" date="2024-01" db="EMBL/GenBank/DDBJ databases">
        <title>Multi-omics insights into the function and evolution of sodium benzoate biodegradation pathways in Benzoatithermus flavus gen. nov., sp. nov. from hot spring.</title>
        <authorList>
            <person name="Hu C.-J."/>
            <person name="Li W.-J."/>
        </authorList>
    </citation>
    <scope>NUCLEOTIDE SEQUENCE [LARGE SCALE GENOMIC DNA]</scope>
    <source>
        <strain evidence="8 9">SYSU G07066</strain>
    </source>
</reference>
<dbReference type="SUPFAM" id="SSF52172">
    <property type="entry name" value="CheY-like"/>
    <property type="match status" value="2"/>
</dbReference>
<dbReference type="SMART" id="SM00448">
    <property type="entry name" value="REC"/>
    <property type="match status" value="2"/>
</dbReference>
<dbReference type="InterPro" id="IPR011006">
    <property type="entry name" value="CheY-like_superfamily"/>
</dbReference>
<dbReference type="PANTHER" id="PTHR43065">
    <property type="entry name" value="SENSOR HISTIDINE KINASE"/>
    <property type="match status" value="1"/>
</dbReference>
<gene>
    <name evidence="8" type="ORF">U1T56_14800</name>
</gene>
<evidence type="ECO:0000256" key="3">
    <source>
        <dbReference type="ARBA" id="ARBA00022553"/>
    </source>
</evidence>
<accession>A0ABU8XU09</accession>
<dbReference type="SUPFAM" id="SSF55785">
    <property type="entry name" value="PYP-like sensor domain (PAS domain)"/>
    <property type="match status" value="1"/>
</dbReference>
<dbReference type="PROSITE" id="PS50113">
    <property type="entry name" value="PAC"/>
    <property type="match status" value="1"/>
</dbReference>
<keyword evidence="9" id="KW-1185">Reference proteome</keyword>
<evidence type="ECO:0000313" key="8">
    <source>
        <dbReference type="EMBL" id="MEK0084424.1"/>
    </source>
</evidence>
<dbReference type="SMART" id="SM00387">
    <property type="entry name" value="HATPase_c"/>
    <property type="match status" value="1"/>
</dbReference>
<feature type="domain" description="Response regulatory" evidence="6">
    <location>
        <begin position="15"/>
        <end position="129"/>
    </location>
</feature>
<dbReference type="Gene3D" id="3.30.565.10">
    <property type="entry name" value="Histidine kinase-like ATPase, C-terminal domain"/>
    <property type="match status" value="1"/>
</dbReference>
<feature type="domain" description="Response regulatory" evidence="6">
    <location>
        <begin position="664"/>
        <end position="780"/>
    </location>
</feature>
<organism evidence="8 9">
    <name type="scientific">Benzoatithermus flavus</name>
    <dbReference type="NCBI Taxonomy" id="3108223"/>
    <lineage>
        <taxon>Bacteria</taxon>
        <taxon>Pseudomonadati</taxon>
        <taxon>Pseudomonadota</taxon>
        <taxon>Alphaproteobacteria</taxon>
        <taxon>Geminicoccales</taxon>
        <taxon>Geminicoccaceae</taxon>
        <taxon>Benzoatithermus</taxon>
    </lineage>
</organism>
<dbReference type="InterPro" id="IPR004358">
    <property type="entry name" value="Sig_transdc_His_kin-like_C"/>
</dbReference>
<dbReference type="PROSITE" id="PS50109">
    <property type="entry name" value="HIS_KIN"/>
    <property type="match status" value="1"/>
</dbReference>
<evidence type="ECO:0000259" key="5">
    <source>
        <dbReference type="PROSITE" id="PS50109"/>
    </source>
</evidence>
<dbReference type="Gene3D" id="1.10.287.130">
    <property type="match status" value="1"/>
</dbReference>
<comment type="catalytic activity">
    <reaction evidence="1">
        <text>ATP + protein L-histidine = ADP + protein N-phospho-L-histidine.</text>
        <dbReference type="EC" id="2.7.13.3"/>
    </reaction>
</comment>
<dbReference type="SMART" id="SM00388">
    <property type="entry name" value="HisKA"/>
    <property type="match status" value="1"/>
</dbReference>
<dbReference type="InterPro" id="IPR036890">
    <property type="entry name" value="HATPase_C_sf"/>
</dbReference>
<dbReference type="InterPro" id="IPR000700">
    <property type="entry name" value="PAS-assoc_C"/>
</dbReference>
<dbReference type="Pfam" id="PF02518">
    <property type="entry name" value="HATPase_c"/>
    <property type="match status" value="1"/>
</dbReference>